<dbReference type="AlphaFoldDB" id="K0V0T4"/>
<evidence type="ECO:0000256" key="5">
    <source>
        <dbReference type="ARBA" id="ARBA00022989"/>
    </source>
</evidence>
<feature type="domain" description="Type VII secretion system protein EccE" evidence="9">
    <location>
        <begin position="201"/>
        <end position="296"/>
    </location>
</feature>
<evidence type="ECO:0000256" key="1">
    <source>
        <dbReference type="ARBA" id="ARBA00004236"/>
    </source>
</evidence>
<dbReference type="InterPro" id="IPR050051">
    <property type="entry name" value="EccE_dom"/>
</dbReference>
<dbReference type="Pfam" id="PF11203">
    <property type="entry name" value="EccE"/>
    <property type="match status" value="1"/>
</dbReference>
<feature type="region of interest" description="Disordered" evidence="7">
    <location>
        <begin position="581"/>
        <end position="602"/>
    </location>
</feature>
<evidence type="ECO:0000313" key="10">
    <source>
        <dbReference type="EMBL" id="EJZ04649.1"/>
    </source>
</evidence>
<evidence type="ECO:0000256" key="7">
    <source>
        <dbReference type="SAM" id="MobiDB-lite"/>
    </source>
</evidence>
<dbReference type="Proteomes" id="UP000006072">
    <property type="component" value="Unassembled WGS sequence"/>
</dbReference>
<evidence type="ECO:0000259" key="9">
    <source>
        <dbReference type="Pfam" id="PF11203"/>
    </source>
</evidence>
<protein>
    <submittedName>
        <fullName evidence="10">ESX-2 secretion system protein EccE2</fullName>
    </submittedName>
</protein>
<proteinExistence type="inferred from homology"/>
<dbReference type="NCBIfam" id="TIGR03923">
    <property type="entry name" value="T7SS_EccE"/>
    <property type="match status" value="1"/>
</dbReference>
<evidence type="ECO:0000256" key="3">
    <source>
        <dbReference type="ARBA" id="ARBA00022475"/>
    </source>
</evidence>
<evidence type="ECO:0000313" key="11">
    <source>
        <dbReference type="Proteomes" id="UP000006072"/>
    </source>
</evidence>
<gene>
    <name evidence="10" type="ORF">MVAC_27999</name>
</gene>
<keyword evidence="11" id="KW-1185">Reference proteome</keyword>
<evidence type="ECO:0000256" key="4">
    <source>
        <dbReference type="ARBA" id="ARBA00022692"/>
    </source>
</evidence>
<reference evidence="10 11" key="1">
    <citation type="journal article" date="2012" name="J. Bacteriol.">
        <title>Complete Genome Sequence of Mycobacterium vaccae Type Strain ATCC 25954.</title>
        <authorList>
            <person name="Ho Y.S."/>
            <person name="Adroub S.A."/>
            <person name="Abadi M."/>
            <person name="Al Alwan B."/>
            <person name="Alkhateeb R."/>
            <person name="Gao G."/>
            <person name="Ragab A."/>
            <person name="Ali S."/>
            <person name="van Soolingen D."/>
            <person name="Bitter W."/>
            <person name="Pain A."/>
            <person name="Abdallah A.M."/>
        </authorList>
    </citation>
    <scope>NUCLEOTIDE SEQUENCE [LARGE SCALE GENOMIC DNA]</scope>
    <source>
        <strain evidence="10 11">ATCC 25954</strain>
    </source>
</reference>
<dbReference type="InterPro" id="IPR021368">
    <property type="entry name" value="T7SS_EccE"/>
</dbReference>
<accession>K0V0T4</accession>
<comment type="caution">
    <text evidence="10">The sequence shown here is derived from an EMBL/GenBank/DDBJ whole genome shotgun (WGS) entry which is preliminary data.</text>
</comment>
<dbReference type="HOGENOM" id="CLU_022654_0_0_11"/>
<dbReference type="GO" id="GO:0005886">
    <property type="term" value="C:plasma membrane"/>
    <property type="evidence" value="ECO:0007669"/>
    <property type="project" value="UniProtKB-SubCell"/>
</dbReference>
<feature type="transmembrane region" description="Helical" evidence="8">
    <location>
        <begin position="25"/>
        <end position="43"/>
    </location>
</feature>
<dbReference type="EMBL" id="ALQA01000106">
    <property type="protein sequence ID" value="EJZ04649.1"/>
    <property type="molecule type" value="Genomic_DNA"/>
</dbReference>
<dbReference type="eggNOG" id="ENOG50331Q0">
    <property type="taxonomic scope" value="Bacteria"/>
</dbReference>
<name>K0V0T4_MYCVA</name>
<keyword evidence="3" id="KW-1003">Cell membrane</keyword>
<comment type="similarity">
    <text evidence="2">Belongs to the EccE family.</text>
</comment>
<dbReference type="PATRIC" id="fig|1194972.3.peg.5555"/>
<keyword evidence="6 8" id="KW-0472">Membrane</keyword>
<keyword evidence="4 8" id="KW-0812">Transmembrane</keyword>
<feature type="transmembrane region" description="Helical" evidence="8">
    <location>
        <begin position="49"/>
        <end position="69"/>
    </location>
</feature>
<comment type="subcellular location">
    <subcellularLocation>
        <location evidence="1">Cell membrane</location>
    </subcellularLocation>
</comment>
<sequence length="602" mass="64774">MASAGPGAVAFTSTDRPLIERMMPLADLLLAQTVVCIGLGFALRLDHPGWWGAACGLAVGLVLVVPVAGRSLARRALVRFAFWRDRRRRRQPATGRRGRHATPRWAPFDHEQPGGAQIGFAWDGRILTSMIRVEGTAQSLAVLEPGVTVAGEAVPVGVLADCLRQFDIALESIDVISQGSRSAGRGHVAAVYDAVLGPLPAIAHRSVWLAVRLDPARCPGAIRARGGGWDAALHTAAVATRRVTNRLCDAGLRASTTTASGMAHAVTELSSGVNLETLEETWTACRSGRFHMRSYGIPPAVCTSGGLDALWKLPSRSTTVTLSLRRDEQRDVVELRGIVRLDSPDRDRPGRADLRRLAGRQFDALVCALPLPTPRRPVGQWMTARGDDEGAPTLAGLELPVSGCGQVVGADEYGRAVAVPLFGPSVARVELHGTLHLAQQVVLRSLALGARVRVHTRRTGAWREMVDAVGDVYQLQATGADRGAIEAGSRRDYSVEMYDGEPEQSVRPGTTAMVVSPIHSPPSTAADVRLQLLDRDRDEVLVTTRTGSATVTMVATGEEMRYIGSSFDVVDEADVVGEVDVRGWSDDGDQPEWDWPSRQEQR</sequence>
<keyword evidence="5 8" id="KW-1133">Transmembrane helix</keyword>
<evidence type="ECO:0000256" key="8">
    <source>
        <dbReference type="SAM" id="Phobius"/>
    </source>
</evidence>
<evidence type="ECO:0000256" key="6">
    <source>
        <dbReference type="ARBA" id="ARBA00023136"/>
    </source>
</evidence>
<organism evidence="10 11">
    <name type="scientific">Mycolicibacterium vaccae ATCC 25954</name>
    <dbReference type="NCBI Taxonomy" id="1194972"/>
    <lineage>
        <taxon>Bacteria</taxon>
        <taxon>Bacillati</taxon>
        <taxon>Actinomycetota</taxon>
        <taxon>Actinomycetes</taxon>
        <taxon>Mycobacteriales</taxon>
        <taxon>Mycobacteriaceae</taxon>
        <taxon>Mycolicibacterium</taxon>
    </lineage>
</organism>
<evidence type="ECO:0000256" key="2">
    <source>
        <dbReference type="ARBA" id="ARBA00007759"/>
    </source>
</evidence>